<gene>
    <name evidence="2" type="ORF">G4911_08695</name>
    <name evidence="3" type="ORF">G4923_09310</name>
</gene>
<proteinExistence type="predicted"/>
<name>A0AAW9Y8G5_9GAMM</name>
<evidence type="ECO:0000313" key="2">
    <source>
        <dbReference type="EMBL" id="NEX74816.1"/>
    </source>
</evidence>
<organism evidence="2 5">
    <name type="scientific">Aeromonas rivipollensis</name>
    <dbReference type="NCBI Taxonomy" id="948519"/>
    <lineage>
        <taxon>Bacteria</taxon>
        <taxon>Pseudomonadati</taxon>
        <taxon>Pseudomonadota</taxon>
        <taxon>Gammaproteobacteria</taxon>
        <taxon>Aeromonadales</taxon>
        <taxon>Aeromonadaceae</taxon>
        <taxon>Aeromonas</taxon>
    </lineage>
</organism>
<dbReference type="EMBL" id="JAAILA010000012">
    <property type="protein sequence ID" value="NEX88901.1"/>
    <property type="molecule type" value="Genomic_DNA"/>
</dbReference>
<evidence type="ECO:0000259" key="1">
    <source>
        <dbReference type="Pfam" id="PF22262"/>
    </source>
</evidence>
<evidence type="ECO:0000313" key="4">
    <source>
        <dbReference type="Proteomes" id="UP000472827"/>
    </source>
</evidence>
<reference evidence="4 5" key="1">
    <citation type="submission" date="2020-02" db="EMBL/GenBank/DDBJ databases">
        <title>Genome sequencing of Aeromonas rivipollensis.</title>
        <authorList>
            <person name="Fono-Tamo Ubani E.K."/>
            <person name="Lekota K.E."/>
        </authorList>
    </citation>
    <scope>NUCLEOTIDE SEQUENCE [LARGE SCALE GENOMIC DNA]</scope>
    <source>
        <strain evidence="3 4">G78</strain>
        <strain evidence="2 5">G87</strain>
    </source>
</reference>
<feature type="domain" description="DUF6950" evidence="1">
    <location>
        <begin position="2"/>
        <end position="108"/>
    </location>
</feature>
<dbReference type="InterPro" id="IPR053802">
    <property type="entry name" value="DUF6950"/>
</dbReference>
<evidence type="ECO:0000313" key="5">
    <source>
        <dbReference type="Proteomes" id="UP000480681"/>
    </source>
</evidence>
<evidence type="ECO:0000313" key="3">
    <source>
        <dbReference type="EMBL" id="NEX88901.1"/>
    </source>
</evidence>
<dbReference type="RefSeq" id="WP_163136774.1">
    <property type="nucleotide sequence ID" value="NZ_JAAIKZ010000014.1"/>
</dbReference>
<dbReference type="Proteomes" id="UP000480681">
    <property type="component" value="Unassembled WGS sequence"/>
</dbReference>
<protein>
    <recommendedName>
        <fullName evidence="1">DUF6950 domain-containing protein</fullName>
    </recommendedName>
</protein>
<comment type="caution">
    <text evidence="2">The sequence shown here is derived from an EMBL/GenBank/DDBJ whole genome shotgun (WGS) entry which is preliminary data.</text>
</comment>
<dbReference type="EMBL" id="JAAIKZ010000014">
    <property type="protein sequence ID" value="NEX74816.1"/>
    <property type="molecule type" value="Genomic_DNA"/>
</dbReference>
<dbReference type="AlphaFoldDB" id="A0AAW9Y8G5"/>
<accession>A0AAW9Y8G5</accession>
<dbReference type="Proteomes" id="UP000472827">
    <property type="component" value="Unassembled WGS sequence"/>
</dbReference>
<keyword evidence="4" id="KW-1185">Reference proteome</keyword>
<sequence>MELHELIEQYRGQFRSPSTCDCLSMILHYLGDDIHIEQIAGRYKTQRGAFRTIPKLTGYPSIDDYLKQHCEPVTPLFCRDGDIVIAQGHIAIIAGGYLFGVITNFDGFEQFGYKSFDITSLNTTGVYIFRKR</sequence>
<dbReference type="Pfam" id="PF22262">
    <property type="entry name" value="DUF6950"/>
    <property type="match status" value="1"/>
</dbReference>